<keyword evidence="2" id="KW-0067">ATP-binding</keyword>
<gene>
    <name evidence="6" type="ORF">KI387_010775</name>
</gene>
<dbReference type="AlphaFoldDB" id="A0AA38FM52"/>
<dbReference type="EMBL" id="JAHRHJ020000008">
    <property type="protein sequence ID" value="KAH9306371.1"/>
    <property type="molecule type" value="Genomic_DNA"/>
</dbReference>
<feature type="non-terminal residue" evidence="6">
    <location>
        <position position="1"/>
    </location>
</feature>
<evidence type="ECO:0000259" key="5">
    <source>
        <dbReference type="Pfam" id="PF14380"/>
    </source>
</evidence>
<evidence type="ECO:0000256" key="2">
    <source>
        <dbReference type="ARBA" id="ARBA00022840"/>
    </source>
</evidence>
<keyword evidence="4" id="KW-1133">Transmembrane helix</keyword>
<keyword evidence="4" id="KW-0812">Transmembrane</keyword>
<proteinExistence type="predicted"/>
<dbReference type="Pfam" id="PF14380">
    <property type="entry name" value="WAK_assoc"/>
    <property type="match status" value="1"/>
</dbReference>
<dbReference type="PANTHER" id="PTHR46008">
    <property type="entry name" value="LEAF RUST 10 DISEASE-RESISTANCE LOCUS RECEPTOR-LIKE PROTEIN KINASE-LIKE 1.4"/>
    <property type="match status" value="1"/>
</dbReference>
<dbReference type="OMA" id="FHIRSEY"/>
<keyword evidence="4" id="KW-0472">Membrane</keyword>
<evidence type="ECO:0000256" key="3">
    <source>
        <dbReference type="ARBA" id="ARBA00023180"/>
    </source>
</evidence>
<name>A0AA38FM52_TAXCH</name>
<dbReference type="PANTHER" id="PTHR46008:SF2">
    <property type="entry name" value="LEAF RUST 10 DISEASE-RESISTANCE LOCUS RECEPTOR-LIKE PROTEIN KINASE-LIKE 1.4"/>
    <property type="match status" value="1"/>
</dbReference>
<evidence type="ECO:0000313" key="6">
    <source>
        <dbReference type="EMBL" id="KAH9306371.1"/>
    </source>
</evidence>
<keyword evidence="1" id="KW-0547">Nucleotide-binding</keyword>
<dbReference type="Gene3D" id="3.30.200.20">
    <property type="entry name" value="Phosphorylase Kinase, domain 1"/>
    <property type="match status" value="1"/>
</dbReference>
<dbReference type="GO" id="GO:0016301">
    <property type="term" value="F:kinase activity"/>
    <property type="evidence" value="ECO:0007669"/>
    <property type="project" value="TreeGrafter"/>
</dbReference>
<keyword evidence="7" id="KW-1185">Reference proteome</keyword>
<accession>A0AA38FM52</accession>
<dbReference type="InterPro" id="IPR032872">
    <property type="entry name" value="WAK_assoc_C"/>
</dbReference>
<dbReference type="Proteomes" id="UP000824469">
    <property type="component" value="Unassembled WGS sequence"/>
</dbReference>
<evidence type="ECO:0000313" key="7">
    <source>
        <dbReference type="Proteomes" id="UP000824469"/>
    </source>
</evidence>
<evidence type="ECO:0000256" key="4">
    <source>
        <dbReference type="SAM" id="Phobius"/>
    </source>
</evidence>
<reference evidence="6 7" key="1">
    <citation type="journal article" date="2021" name="Nat. Plants">
        <title>The Taxus genome provides insights into paclitaxel biosynthesis.</title>
        <authorList>
            <person name="Xiong X."/>
            <person name="Gou J."/>
            <person name="Liao Q."/>
            <person name="Li Y."/>
            <person name="Zhou Q."/>
            <person name="Bi G."/>
            <person name="Li C."/>
            <person name="Du R."/>
            <person name="Wang X."/>
            <person name="Sun T."/>
            <person name="Guo L."/>
            <person name="Liang H."/>
            <person name="Lu P."/>
            <person name="Wu Y."/>
            <person name="Zhang Z."/>
            <person name="Ro D.K."/>
            <person name="Shang Y."/>
            <person name="Huang S."/>
            <person name="Yan J."/>
        </authorList>
    </citation>
    <scope>NUCLEOTIDE SEQUENCE [LARGE SCALE GENOMIC DNA]</scope>
    <source>
        <strain evidence="6">Ta-2019</strain>
    </source>
</reference>
<organism evidence="6 7">
    <name type="scientific">Taxus chinensis</name>
    <name type="common">Chinese yew</name>
    <name type="synonym">Taxus wallichiana var. chinensis</name>
    <dbReference type="NCBI Taxonomy" id="29808"/>
    <lineage>
        <taxon>Eukaryota</taxon>
        <taxon>Viridiplantae</taxon>
        <taxon>Streptophyta</taxon>
        <taxon>Embryophyta</taxon>
        <taxon>Tracheophyta</taxon>
        <taxon>Spermatophyta</taxon>
        <taxon>Pinopsida</taxon>
        <taxon>Pinidae</taxon>
        <taxon>Conifers II</taxon>
        <taxon>Cupressales</taxon>
        <taxon>Taxaceae</taxon>
        <taxon>Taxus</taxon>
    </lineage>
</organism>
<dbReference type="GO" id="GO:0005524">
    <property type="term" value="F:ATP binding"/>
    <property type="evidence" value="ECO:0007669"/>
    <property type="project" value="UniProtKB-KW"/>
</dbReference>
<keyword evidence="3" id="KW-0325">Glycoprotein</keyword>
<feature type="domain" description="Wall-associated receptor kinase C-terminal" evidence="5">
    <location>
        <begin position="137"/>
        <end position="205"/>
    </location>
</feature>
<feature type="transmembrane region" description="Helical" evidence="4">
    <location>
        <begin position="216"/>
        <end position="234"/>
    </location>
</feature>
<comment type="caution">
    <text evidence="6">The sequence shown here is derived from an EMBL/GenBank/DDBJ whole genome shotgun (WGS) entry which is preliminary data.</text>
</comment>
<evidence type="ECO:0000256" key="1">
    <source>
        <dbReference type="ARBA" id="ARBA00022741"/>
    </source>
</evidence>
<protein>
    <recommendedName>
        <fullName evidence="5">Wall-associated receptor kinase C-terminal domain-containing protein</fullName>
    </recommendedName>
</protein>
<sequence>MWELCFSDIPFGVKNSGCGDPALQLDCDYQAQMPLITIGGHPYYVQDPHKYSMPSNKLEKNSSHNMTLIDTCLQGDKCNPTCMSHYTAAQFWSNPQFHIRSEYRNLTLLKQCAPDIIRDLTPLPCNSSWYYKSSKFESGVDGNCDTRVVIPIQKSEKRPTGNFFRPEFDLNISWNVSENCTKCDSNGGRCAYHNRSIQFCCDCSGKLCANKCPGRGVAIGTGALLFIAVLLAVYRKRRVSSFLQKPHFSNVEKFLQDYVHEMPTRYSYSQLKKITNNFADRLGEGGFGVVYKGKLHS</sequence>